<keyword evidence="2" id="KW-0238">DNA-binding</keyword>
<dbReference type="InterPro" id="IPR026881">
    <property type="entry name" value="WYL_dom"/>
</dbReference>
<feature type="domain" description="WCX" evidence="7">
    <location>
        <begin position="242"/>
        <end position="316"/>
    </location>
</feature>
<dbReference type="InterPro" id="IPR018356">
    <property type="entry name" value="Tscrpt_reg_HTH_DeoR_CS"/>
</dbReference>
<gene>
    <name evidence="8" type="ORF">OHJ16_06110</name>
</gene>
<evidence type="ECO:0000313" key="9">
    <source>
        <dbReference type="Proteomes" id="UP001072034"/>
    </source>
</evidence>
<dbReference type="Proteomes" id="UP001072034">
    <property type="component" value="Unassembled WGS sequence"/>
</dbReference>
<comment type="caution">
    <text evidence="8">The sequence shown here is derived from an EMBL/GenBank/DDBJ whole genome shotgun (WGS) entry which is preliminary data.</text>
</comment>
<keyword evidence="3" id="KW-0804">Transcription</keyword>
<dbReference type="InterPro" id="IPR057727">
    <property type="entry name" value="WCX_dom"/>
</dbReference>
<dbReference type="InterPro" id="IPR043839">
    <property type="entry name" value="PafC_HTH"/>
</dbReference>
<dbReference type="Pfam" id="PF19187">
    <property type="entry name" value="HTH_PafC"/>
    <property type="match status" value="1"/>
</dbReference>
<dbReference type="RefSeq" id="WP_268917165.1">
    <property type="nucleotide sequence ID" value="NZ_JAPTMY010000010.1"/>
</dbReference>
<accession>A0ABT4I7A3</accession>
<evidence type="ECO:0000259" key="5">
    <source>
        <dbReference type="Pfam" id="PF13280"/>
    </source>
</evidence>
<keyword evidence="1" id="KW-0805">Transcription regulation</keyword>
<feature type="compositionally biased region" description="Basic residues" evidence="4">
    <location>
        <begin position="348"/>
        <end position="358"/>
    </location>
</feature>
<dbReference type="PROSITE" id="PS00894">
    <property type="entry name" value="HTH_DEOR_1"/>
    <property type="match status" value="1"/>
</dbReference>
<feature type="compositionally biased region" description="Low complexity" evidence="4">
    <location>
        <begin position="138"/>
        <end position="149"/>
    </location>
</feature>
<reference evidence="8" key="1">
    <citation type="submission" date="2022-10" db="EMBL/GenBank/DDBJ databases">
        <title>Genome sequence of Actinomyces israelii ATCC 10048.</title>
        <authorList>
            <person name="Watt R.M."/>
            <person name="Tong W.M."/>
        </authorList>
    </citation>
    <scope>NUCLEOTIDE SEQUENCE</scope>
    <source>
        <strain evidence="8">ATCC 10048</strain>
    </source>
</reference>
<dbReference type="PANTHER" id="PTHR34580">
    <property type="match status" value="1"/>
</dbReference>
<dbReference type="PANTHER" id="PTHR34580:SF1">
    <property type="entry name" value="PROTEIN PAFC"/>
    <property type="match status" value="1"/>
</dbReference>
<evidence type="ECO:0000256" key="3">
    <source>
        <dbReference type="ARBA" id="ARBA00023163"/>
    </source>
</evidence>
<feature type="region of interest" description="Disordered" evidence="4">
    <location>
        <begin position="323"/>
        <end position="358"/>
    </location>
</feature>
<dbReference type="PROSITE" id="PS52050">
    <property type="entry name" value="WYL"/>
    <property type="match status" value="1"/>
</dbReference>
<feature type="region of interest" description="Disordered" evidence="4">
    <location>
        <begin position="133"/>
        <end position="153"/>
    </location>
</feature>
<evidence type="ECO:0000256" key="1">
    <source>
        <dbReference type="ARBA" id="ARBA00023015"/>
    </source>
</evidence>
<evidence type="ECO:0000259" key="7">
    <source>
        <dbReference type="Pfam" id="PF25583"/>
    </source>
</evidence>
<evidence type="ECO:0000256" key="2">
    <source>
        <dbReference type="ARBA" id="ARBA00023125"/>
    </source>
</evidence>
<dbReference type="Pfam" id="PF25583">
    <property type="entry name" value="WCX"/>
    <property type="match status" value="1"/>
</dbReference>
<protein>
    <submittedName>
        <fullName evidence="8">WYL domain-containing protein</fullName>
    </submittedName>
</protein>
<feature type="domain" description="PafC HTH" evidence="6">
    <location>
        <begin position="8"/>
        <end position="126"/>
    </location>
</feature>
<keyword evidence="9" id="KW-1185">Reference proteome</keyword>
<name>A0ABT4I7A3_9ACTO</name>
<evidence type="ECO:0000313" key="8">
    <source>
        <dbReference type="EMBL" id="MCZ0857615.1"/>
    </source>
</evidence>
<organism evidence="8 9">
    <name type="scientific">Actinomyces israelii</name>
    <dbReference type="NCBI Taxonomy" id="1659"/>
    <lineage>
        <taxon>Bacteria</taxon>
        <taxon>Bacillati</taxon>
        <taxon>Actinomycetota</taxon>
        <taxon>Actinomycetes</taxon>
        <taxon>Actinomycetales</taxon>
        <taxon>Actinomycetaceae</taxon>
        <taxon>Actinomyces</taxon>
    </lineage>
</organism>
<dbReference type="Pfam" id="PF13280">
    <property type="entry name" value="WYL"/>
    <property type="match status" value="1"/>
</dbReference>
<proteinExistence type="predicted"/>
<feature type="domain" description="WYL" evidence="5">
    <location>
        <begin position="154"/>
        <end position="220"/>
    </location>
</feature>
<dbReference type="InterPro" id="IPR028349">
    <property type="entry name" value="PafC-like"/>
</dbReference>
<sequence>MARRASTDRLIRLLSLPAWVADNDGATLREAAAHFGVTPETIRADVETLWVSGLPGGMPDDLVDFSATAFEAGRLSLAQPLGLDRPVRLSRQEAIALLLSLRVLGRVLADDPASAAALRGARNALRAAIGDGTTSGGAAPAEQDPASAAHPRSPVLQTVRRALAEQRRLRLTYVSATDTRTVREVDPLELTTDGAHLTLRAWCLSAAAERSFRLDRILEAACGETPSASHRRRRRPTRPDARPTAVLTLAPGGRWLVERLVCESVAERADGALRAVVRGRDRTWLIGLVLSAGRHLVAVEPPDLARDAAAAAARALARYGARRVRPGANVGPTSDGGSGRGPAEARLKPYRHTRLPKE</sequence>
<dbReference type="InterPro" id="IPR051534">
    <property type="entry name" value="CBASS_pafABC_assoc_protein"/>
</dbReference>
<evidence type="ECO:0000259" key="6">
    <source>
        <dbReference type="Pfam" id="PF19187"/>
    </source>
</evidence>
<dbReference type="EMBL" id="JAPTMY010000010">
    <property type="protein sequence ID" value="MCZ0857615.1"/>
    <property type="molecule type" value="Genomic_DNA"/>
</dbReference>
<dbReference type="PIRSF" id="PIRSF016838">
    <property type="entry name" value="PafC"/>
    <property type="match status" value="1"/>
</dbReference>
<evidence type="ECO:0000256" key="4">
    <source>
        <dbReference type="SAM" id="MobiDB-lite"/>
    </source>
</evidence>